<comment type="caution">
    <text evidence="1">The sequence shown here is derived from an EMBL/GenBank/DDBJ whole genome shotgun (WGS) entry which is preliminary data.</text>
</comment>
<sequence>MATRTPKCGTPWTSFEENLWVLIRSKRSRPLPNLDRTTPLCRRSPSPTLTALRSGSLVSTLMSATGAKSSTAVTSMEI</sequence>
<dbReference type="EMBL" id="BDGG01000003">
    <property type="protein sequence ID" value="GAU94875.1"/>
    <property type="molecule type" value="Genomic_DNA"/>
</dbReference>
<name>A0A1D1V2H7_RAMVA</name>
<evidence type="ECO:0000313" key="2">
    <source>
        <dbReference type="Proteomes" id="UP000186922"/>
    </source>
</evidence>
<keyword evidence="2" id="KW-1185">Reference proteome</keyword>
<reference evidence="1 2" key="1">
    <citation type="journal article" date="2016" name="Nat. Commun.">
        <title>Extremotolerant tardigrade genome and improved radiotolerance of human cultured cells by tardigrade-unique protein.</title>
        <authorList>
            <person name="Hashimoto T."/>
            <person name="Horikawa D.D."/>
            <person name="Saito Y."/>
            <person name="Kuwahara H."/>
            <person name="Kozuka-Hata H."/>
            <person name="Shin-I T."/>
            <person name="Minakuchi Y."/>
            <person name="Ohishi K."/>
            <person name="Motoyama A."/>
            <person name="Aizu T."/>
            <person name="Enomoto A."/>
            <person name="Kondo K."/>
            <person name="Tanaka S."/>
            <person name="Hara Y."/>
            <person name="Koshikawa S."/>
            <person name="Sagara H."/>
            <person name="Miura T."/>
            <person name="Yokobori S."/>
            <person name="Miyagawa K."/>
            <person name="Suzuki Y."/>
            <person name="Kubo T."/>
            <person name="Oyama M."/>
            <person name="Kohara Y."/>
            <person name="Fujiyama A."/>
            <person name="Arakawa K."/>
            <person name="Katayama T."/>
            <person name="Toyoda A."/>
            <person name="Kunieda T."/>
        </authorList>
    </citation>
    <scope>NUCLEOTIDE SEQUENCE [LARGE SCALE GENOMIC DNA]</scope>
    <source>
        <strain evidence="1 2">YOKOZUNA-1</strain>
    </source>
</reference>
<proteinExistence type="predicted"/>
<protein>
    <submittedName>
        <fullName evidence="1">Uncharacterized protein</fullName>
    </submittedName>
</protein>
<dbReference type="AlphaFoldDB" id="A0A1D1V2H7"/>
<organism evidence="1 2">
    <name type="scientific">Ramazzottius varieornatus</name>
    <name type="common">Water bear</name>
    <name type="synonym">Tardigrade</name>
    <dbReference type="NCBI Taxonomy" id="947166"/>
    <lineage>
        <taxon>Eukaryota</taxon>
        <taxon>Metazoa</taxon>
        <taxon>Ecdysozoa</taxon>
        <taxon>Tardigrada</taxon>
        <taxon>Eutardigrada</taxon>
        <taxon>Parachela</taxon>
        <taxon>Hypsibioidea</taxon>
        <taxon>Ramazzottiidae</taxon>
        <taxon>Ramazzottius</taxon>
    </lineage>
</organism>
<gene>
    <name evidence="1" type="primary">RvY_06579-1</name>
    <name evidence="1" type="synonym">RvY_06579.1</name>
    <name evidence="1" type="ORF">RvY_06579</name>
</gene>
<accession>A0A1D1V2H7</accession>
<evidence type="ECO:0000313" key="1">
    <source>
        <dbReference type="EMBL" id="GAU94875.1"/>
    </source>
</evidence>
<dbReference type="Proteomes" id="UP000186922">
    <property type="component" value="Unassembled WGS sequence"/>
</dbReference>